<organism evidence="1 2">
    <name type="scientific">Belliella aquatica</name>
    <dbReference type="NCBI Taxonomy" id="1323734"/>
    <lineage>
        <taxon>Bacteria</taxon>
        <taxon>Pseudomonadati</taxon>
        <taxon>Bacteroidota</taxon>
        <taxon>Cytophagia</taxon>
        <taxon>Cytophagales</taxon>
        <taxon>Cyclobacteriaceae</taxon>
        <taxon>Belliella</taxon>
    </lineage>
</organism>
<keyword evidence="2" id="KW-1185">Reference proteome</keyword>
<protein>
    <submittedName>
        <fullName evidence="1">Uncharacterized protein</fullName>
    </submittedName>
</protein>
<reference evidence="2" key="1">
    <citation type="journal article" date="2019" name="Int. J. Syst. Evol. Microbiol.">
        <title>The Global Catalogue of Microorganisms (GCM) 10K type strain sequencing project: providing services to taxonomists for standard genome sequencing and annotation.</title>
        <authorList>
            <consortium name="The Broad Institute Genomics Platform"/>
            <consortium name="The Broad Institute Genome Sequencing Center for Infectious Disease"/>
            <person name="Wu L."/>
            <person name="Ma J."/>
        </authorList>
    </citation>
    <scope>NUCLEOTIDE SEQUENCE [LARGE SCALE GENOMIC DNA]</scope>
    <source>
        <strain evidence="2">CGMCC 1.12479</strain>
    </source>
</reference>
<sequence length="77" mass="8780">MKGLSKVMVIVILNTIMCFHPNNIEAGKTCEYARCHEKYNNCEPGSEISFRKKCDTIRCYVGETCSIEFQWGEVAPN</sequence>
<dbReference type="EMBL" id="BMFD01000006">
    <property type="protein sequence ID" value="GGC42884.1"/>
    <property type="molecule type" value="Genomic_DNA"/>
</dbReference>
<name>A0ABQ1MLS5_9BACT</name>
<gene>
    <name evidence="1" type="ORF">GCM10010993_21800</name>
</gene>
<proteinExistence type="predicted"/>
<evidence type="ECO:0000313" key="2">
    <source>
        <dbReference type="Proteomes" id="UP000635885"/>
    </source>
</evidence>
<comment type="caution">
    <text evidence="1">The sequence shown here is derived from an EMBL/GenBank/DDBJ whole genome shotgun (WGS) entry which is preliminary data.</text>
</comment>
<accession>A0ABQ1MLS5</accession>
<evidence type="ECO:0000313" key="1">
    <source>
        <dbReference type="EMBL" id="GGC42884.1"/>
    </source>
</evidence>
<dbReference type="Proteomes" id="UP000635885">
    <property type="component" value="Unassembled WGS sequence"/>
</dbReference>